<evidence type="ECO:0000313" key="1">
    <source>
        <dbReference type="EMBL" id="KAK2776280.1"/>
    </source>
</evidence>
<keyword evidence="2" id="KW-1185">Reference proteome</keyword>
<dbReference type="AlphaFoldDB" id="A0AAE0DCN6"/>
<comment type="caution">
    <text evidence="1">The sequence shown here is derived from an EMBL/GenBank/DDBJ whole genome shotgun (WGS) entry which is preliminary data.</text>
</comment>
<evidence type="ECO:0000313" key="2">
    <source>
        <dbReference type="Proteomes" id="UP001281614"/>
    </source>
</evidence>
<gene>
    <name evidence="1" type="ORF">CKAH01_12494</name>
</gene>
<accession>A0AAE0DCN6</accession>
<name>A0AAE0DCN6_COLKA</name>
<reference evidence="1" key="1">
    <citation type="submission" date="2023-02" db="EMBL/GenBank/DDBJ databases">
        <title>Colletotrichum kahawae CIFC_Que2 genome sequencing and assembly.</title>
        <authorList>
            <person name="Baroncelli R."/>
        </authorList>
    </citation>
    <scope>NUCLEOTIDE SEQUENCE</scope>
    <source>
        <strain evidence="1">CIFC_Que2</strain>
    </source>
</reference>
<organism evidence="1 2">
    <name type="scientific">Colletotrichum kahawae</name>
    <name type="common">Coffee berry disease fungus</name>
    <dbReference type="NCBI Taxonomy" id="34407"/>
    <lineage>
        <taxon>Eukaryota</taxon>
        <taxon>Fungi</taxon>
        <taxon>Dikarya</taxon>
        <taxon>Ascomycota</taxon>
        <taxon>Pezizomycotina</taxon>
        <taxon>Sordariomycetes</taxon>
        <taxon>Hypocreomycetidae</taxon>
        <taxon>Glomerellales</taxon>
        <taxon>Glomerellaceae</taxon>
        <taxon>Colletotrichum</taxon>
        <taxon>Colletotrichum gloeosporioides species complex</taxon>
    </lineage>
</organism>
<dbReference type="EMBL" id="VYYT01000029">
    <property type="protein sequence ID" value="KAK2776280.1"/>
    <property type="molecule type" value="Genomic_DNA"/>
</dbReference>
<proteinExistence type="predicted"/>
<dbReference type="Proteomes" id="UP001281614">
    <property type="component" value="Unassembled WGS sequence"/>
</dbReference>
<protein>
    <submittedName>
        <fullName evidence="1">Uncharacterized protein</fullName>
    </submittedName>
</protein>
<sequence>MACVPEGDVVGGGGLLHSVVFVPCKVSGWAVEQKKKNKRRRRRRRRRRGEQRWWEVVVSGGTREAR</sequence>